<dbReference type="AlphaFoldDB" id="A0A6N9Z7C4"/>
<feature type="signal peptide" evidence="1">
    <location>
        <begin position="1"/>
        <end position="27"/>
    </location>
</feature>
<keyword evidence="3" id="KW-1185">Reference proteome</keyword>
<evidence type="ECO:0000313" key="2">
    <source>
        <dbReference type="EMBL" id="NEG90033.1"/>
    </source>
</evidence>
<protein>
    <submittedName>
        <fullName evidence="2">Pilus assembly protein</fullName>
    </submittedName>
</protein>
<dbReference type="Proteomes" id="UP000469194">
    <property type="component" value="Unassembled WGS sequence"/>
</dbReference>
<sequence length="224" mass="23221">MTGRDGRPRIGVAAVIAAACAAMRAGATLAEAFEHQADGDWADGRMTSGASVIAGSFATMSESTPDSVTSNEVVADCIPRWSASAGIGRITVTRLRGILAGRALPKERGQQIESVATELAAAVRLSESSGCPAVRCLEVVADSYRRARLLDDLRAQAFAVPQATVKLLSALPLITVMLGELLGAKPLSFLFGSTQGATCLGLGMCCYAAGVAWMRAMLRDMDGG</sequence>
<keyword evidence="1" id="KW-0732">Signal</keyword>
<evidence type="ECO:0000313" key="3">
    <source>
        <dbReference type="Proteomes" id="UP000469194"/>
    </source>
</evidence>
<accession>A0A6N9Z7C4</accession>
<reference evidence="2 3" key="1">
    <citation type="submission" date="2019-10" db="EMBL/GenBank/DDBJ databases">
        <title>Bifidobacterium from non-human primates.</title>
        <authorList>
            <person name="Modesto M."/>
        </authorList>
    </citation>
    <scope>NUCLEOTIDE SEQUENCE [LARGE SCALE GENOMIC DNA]</scope>
    <source>
        <strain evidence="2 3">TRE17</strain>
    </source>
</reference>
<comment type="caution">
    <text evidence="2">The sequence shown here is derived from an EMBL/GenBank/DDBJ whole genome shotgun (WGS) entry which is preliminary data.</text>
</comment>
<organism evidence="2 3">
    <name type="scientific">Bifidobacterium aerophilum</name>
    <dbReference type="NCBI Taxonomy" id="1798155"/>
    <lineage>
        <taxon>Bacteria</taxon>
        <taxon>Bacillati</taxon>
        <taxon>Actinomycetota</taxon>
        <taxon>Actinomycetes</taxon>
        <taxon>Bifidobacteriales</taxon>
        <taxon>Bifidobacteriaceae</taxon>
        <taxon>Bifidobacterium</taxon>
    </lineage>
</organism>
<gene>
    <name evidence="2" type="ORF">GFD25_08570</name>
</gene>
<dbReference type="EMBL" id="WHZW01000017">
    <property type="protein sequence ID" value="NEG90033.1"/>
    <property type="molecule type" value="Genomic_DNA"/>
</dbReference>
<dbReference type="PROSITE" id="PS51257">
    <property type="entry name" value="PROKAR_LIPOPROTEIN"/>
    <property type="match status" value="1"/>
</dbReference>
<evidence type="ECO:0000256" key="1">
    <source>
        <dbReference type="SAM" id="SignalP"/>
    </source>
</evidence>
<feature type="chain" id="PRO_5039606606" evidence="1">
    <location>
        <begin position="28"/>
        <end position="224"/>
    </location>
</feature>
<proteinExistence type="predicted"/>
<name>A0A6N9Z7C4_9BIFI</name>